<organism evidence="2 3">
    <name type="scientific">Nothobranchius furzeri</name>
    <name type="common">Turquoise killifish</name>
    <dbReference type="NCBI Taxonomy" id="105023"/>
    <lineage>
        <taxon>Eukaryota</taxon>
        <taxon>Metazoa</taxon>
        <taxon>Chordata</taxon>
        <taxon>Craniata</taxon>
        <taxon>Vertebrata</taxon>
        <taxon>Euteleostomi</taxon>
        <taxon>Actinopterygii</taxon>
        <taxon>Neopterygii</taxon>
        <taxon>Teleostei</taxon>
        <taxon>Neoteleostei</taxon>
        <taxon>Acanthomorphata</taxon>
        <taxon>Ovalentaria</taxon>
        <taxon>Atherinomorphae</taxon>
        <taxon>Cyprinodontiformes</taxon>
        <taxon>Nothobranchiidae</taxon>
        <taxon>Nothobranchius</taxon>
    </lineage>
</organism>
<keyword evidence="1" id="KW-1133">Transmembrane helix</keyword>
<name>A0A8C6PBX1_NOTFU</name>
<evidence type="ECO:0000256" key="1">
    <source>
        <dbReference type="SAM" id="Phobius"/>
    </source>
</evidence>
<evidence type="ECO:0000313" key="3">
    <source>
        <dbReference type="Proteomes" id="UP000694548"/>
    </source>
</evidence>
<feature type="transmembrane region" description="Helical" evidence="1">
    <location>
        <begin position="54"/>
        <end position="75"/>
    </location>
</feature>
<reference evidence="2" key="3">
    <citation type="submission" date="2025-09" db="UniProtKB">
        <authorList>
            <consortium name="Ensembl"/>
        </authorList>
    </citation>
    <scope>IDENTIFICATION</scope>
</reference>
<dbReference type="AlphaFoldDB" id="A0A8C6PBX1"/>
<accession>A0A8C6PBX1</accession>
<dbReference type="Ensembl" id="ENSNFUT00015042571.1">
    <property type="protein sequence ID" value="ENSNFUP00015040782.1"/>
    <property type="gene ID" value="ENSNFUG00015019570.1"/>
</dbReference>
<reference evidence="2" key="2">
    <citation type="submission" date="2025-08" db="UniProtKB">
        <authorList>
            <consortium name="Ensembl"/>
        </authorList>
    </citation>
    <scope>IDENTIFICATION</scope>
</reference>
<dbReference type="Proteomes" id="UP000694548">
    <property type="component" value="Chromosome sgr13"/>
</dbReference>
<sequence>MFFDFSKQHLSWMKLHALLGKQKRCLLSKLLCRSGPGVPSHQQIIRFSLHESYFHRYSCILLLFLLSVFMFGLLVNKTKTSKANVHCF</sequence>
<reference evidence="2" key="1">
    <citation type="submission" date="2014-08" db="EMBL/GenBank/DDBJ databases">
        <authorList>
            <person name="Senf B."/>
            <person name="Petzold A."/>
            <person name="Downie B.R."/>
            <person name="Koch P."/>
            <person name="Platzer M."/>
        </authorList>
    </citation>
    <scope>NUCLEOTIDE SEQUENCE [LARGE SCALE GENOMIC DNA]</scope>
    <source>
        <strain evidence="2">GRZ</strain>
    </source>
</reference>
<keyword evidence="1" id="KW-0812">Transmembrane</keyword>
<keyword evidence="1" id="KW-0472">Membrane</keyword>
<keyword evidence="3" id="KW-1185">Reference proteome</keyword>
<protein>
    <submittedName>
        <fullName evidence="2">Uncharacterized protein</fullName>
    </submittedName>
</protein>
<proteinExistence type="predicted"/>
<evidence type="ECO:0000313" key="2">
    <source>
        <dbReference type="Ensembl" id="ENSNFUP00015040782.1"/>
    </source>
</evidence>